<keyword evidence="2" id="KW-1185">Reference proteome</keyword>
<proteinExistence type="predicted"/>
<evidence type="ECO:0000313" key="1">
    <source>
        <dbReference type="EMBL" id="CAH9073174.1"/>
    </source>
</evidence>
<name>A0A9P1E276_CUSEU</name>
<dbReference type="Proteomes" id="UP001152484">
    <property type="component" value="Unassembled WGS sequence"/>
</dbReference>
<organism evidence="1 2">
    <name type="scientific">Cuscuta europaea</name>
    <name type="common">European dodder</name>
    <dbReference type="NCBI Taxonomy" id="41803"/>
    <lineage>
        <taxon>Eukaryota</taxon>
        <taxon>Viridiplantae</taxon>
        <taxon>Streptophyta</taxon>
        <taxon>Embryophyta</taxon>
        <taxon>Tracheophyta</taxon>
        <taxon>Spermatophyta</taxon>
        <taxon>Magnoliopsida</taxon>
        <taxon>eudicotyledons</taxon>
        <taxon>Gunneridae</taxon>
        <taxon>Pentapetalae</taxon>
        <taxon>asterids</taxon>
        <taxon>lamiids</taxon>
        <taxon>Solanales</taxon>
        <taxon>Convolvulaceae</taxon>
        <taxon>Cuscuteae</taxon>
        <taxon>Cuscuta</taxon>
        <taxon>Cuscuta subgen. Cuscuta</taxon>
    </lineage>
</organism>
<gene>
    <name evidence="1" type="ORF">CEURO_LOCUS4676</name>
</gene>
<evidence type="ECO:0000313" key="2">
    <source>
        <dbReference type="Proteomes" id="UP001152484"/>
    </source>
</evidence>
<sequence length="244" mass="27885">MIQVEENAMDENGFTHNIVSQETKAIIPFRQLLVVEHSLLIDEVRTLIDSGPDGRGSKGSGLGFANQLTPSLGFQPIGERKEEKFSDLGLWRLEYLKSHDSTVVHNCCQLLKFYETNPAITSNSVIDTSYRTEKWMKIGEVCMRLFEDLELSYIKLASSTLIVSEERTSEEPHESKEKFVAIEGLKVNEENATSLDRSYAAETYVNWKDQLLKLSAQKSVRYWEGRGIMMKMKWKIKAVSYHPP</sequence>
<dbReference type="EMBL" id="CAMAPE010000008">
    <property type="protein sequence ID" value="CAH9073174.1"/>
    <property type="molecule type" value="Genomic_DNA"/>
</dbReference>
<dbReference type="AlphaFoldDB" id="A0A9P1E276"/>
<reference evidence="1" key="1">
    <citation type="submission" date="2022-07" db="EMBL/GenBank/DDBJ databases">
        <authorList>
            <person name="Macas J."/>
            <person name="Novak P."/>
            <person name="Neumann P."/>
        </authorList>
    </citation>
    <scope>NUCLEOTIDE SEQUENCE</scope>
</reference>
<protein>
    <submittedName>
        <fullName evidence="1">Uncharacterized protein</fullName>
    </submittedName>
</protein>
<comment type="caution">
    <text evidence="1">The sequence shown here is derived from an EMBL/GenBank/DDBJ whole genome shotgun (WGS) entry which is preliminary data.</text>
</comment>
<accession>A0A9P1E276</accession>